<keyword evidence="2" id="KW-1185">Reference proteome</keyword>
<dbReference type="Proteomes" id="UP001159405">
    <property type="component" value="Unassembled WGS sequence"/>
</dbReference>
<proteinExistence type="predicted"/>
<gene>
    <name evidence="1" type="ORF">PLOB_00044106</name>
</gene>
<reference evidence="1 2" key="1">
    <citation type="submission" date="2022-05" db="EMBL/GenBank/DDBJ databases">
        <authorList>
            <consortium name="Genoscope - CEA"/>
            <person name="William W."/>
        </authorList>
    </citation>
    <scope>NUCLEOTIDE SEQUENCE [LARGE SCALE GENOMIC DNA]</scope>
</reference>
<evidence type="ECO:0008006" key="3">
    <source>
        <dbReference type="Google" id="ProtNLM"/>
    </source>
</evidence>
<name>A0ABN8PIN9_9CNID</name>
<protein>
    <recommendedName>
        <fullName evidence="3">Resolvase HTH domain-containing protein</fullName>
    </recommendedName>
</protein>
<dbReference type="EMBL" id="CALNXK010000074">
    <property type="protein sequence ID" value="CAH3144755.1"/>
    <property type="molecule type" value="Genomic_DNA"/>
</dbReference>
<sequence length="109" mass="12336">MLVNLDIDDFITETIGRAHSLLVEIERTENSYGVYSSSVQQDGRCGRPSYVRSKGQLSYLIEQGFKLQEIATMLDVSCRTVKRRMMSYGLSVSGTYSTIDDNQPDELTR</sequence>
<organism evidence="1 2">
    <name type="scientific">Porites lobata</name>
    <dbReference type="NCBI Taxonomy" id="104759"/>
    <lineage>
        <taxon>Eukaryota</taxon>
        <taxon>Metazoa</taxon>
        <taxon>Cnidaria</taxon>
        <taxon>Anthozoa</taxon>
        <taxon>Hexacorallia</taxon>
        <taxon>Scleractinia</taxon>
        <taxon>Fungiina</taxon>
        <taxon>Poritidae</taxon>
        <taxon>Porites</taxon>
    </lineage>
</organism>
<evidence type="ECO:0000313" key="1">
    <source>
        <dbReference type="EMBL" id="CAH3144755.1"/>
    </source>
</evidence>
<accession>A0ABN8PIN9</accession>
<evidence type="ECO:0000313" key="2">
    <source>
        <dbReference type="Proteomes" id="UP001159405"/>
    </source>
</evidence>
<comment type="caution">
    <text evidence="1">The sequence shown here is derived from an EMBL/GenBank/DDBJ whole genome shotgun (WGS) entry which is preliminary data.</text>
</comment>